<reference evidence="2" key="1">
    <citation type="submission" date="2021-11" db="EMBL/GenBank/DDBJ databases">
        <title>Vibrio ZSDE26 sp. nov. and Vibrio ZSDZ34 sp. nov., isolated from coastal seawater in Qingdao.</title>
        <authorList>
            <person name="Zhang P."/>
        </authorList>
    </citation>
    <scope>NUCLEOTIDE SEQUENCE</scope>
    <source>
        <strain evidence="2">ZSDZ34</strain>
    </source>
</reference>
<dbReference type="AlphaFoldDB" id="A0A9X2AUM1"/>
<sequence length="507" mass="56512">MANLIVCCDGTWNSPDNQDDGVPAPTNVRQIYHCLKSIPGEQETRYQSGVGTGGVIDRVIGGVLGFGLSEDIRDCYQWLCDKYQPGDKIHLIGFSRGAYTARSLGGMIAKLGLVDFSTVEDGERDSLVKTVYGKGYRSELSYQAFIAEYDIRFRPNSNGIHFVGVFDTVGALGIPNDKAIMDLFDNHKKYNFHDTKISSNISHARHAVAIDERRGSFTPTLWKEDDLPIGSDVVQKWFPGVHSDIGGGYKEKGLSNGTLKWMIEEMRSVSNDLQWVDSQLEQIKVNVKDELHDSHVGVMKVLVTAPRSIPNIVTQSNRYHESALERRNDPPIEQGAYLTLRKLDVDTPAAIDIYARHPYSWTGIYLEKGKHYRFTASGSWVDSTIACKAGGTTDGKFQPQEIFHVAGSLFGKMETFFKGVFNKEDANFFGTKRHENAPWFCLMGAIANGGNPHADGTHIPLESFKIGDERSSFSPLNSGYLYCYPNDAWGFYGNNRGYVTLKVEQLP</sequence>
<dbReference type="InterPro" id="IPR018712">
    <property type="entry name" value="Tle1-like_cat"/>
</dbReference>
<dbReference type="Gene3D" id="2.60.120.430">
    <property type="entry name" value="Galactose-binding lectin"/>
    <property type="match status" value="1"/>
</dbReference>
<organism evidence="2 3">
    <name type="scientific">Vibrio gelatinilyticus</name>
    <dbReference type="NCBI Taxonomy" id="2893468"/>
    <lineage>
        <taxon>Bacteria</taxon>
        <taxon>Pseudomonadati</taxon>
        <taxon>Pseudomonadota</taxon>
        <taxon>Gammaproteobacteria</taxon>
        <taxon>Vibrionales</taxon>
        <taxon>Vibrionaceae</taxon>
        <taxon>Vibrio</taxon>
    </lineage>
</organism>
<dbReference type="RefSeq" id="WP_244355439.1">
    <property type="nucleotide sequence ID" value="NZ_JAJNNZ010000003.1"/>
</dbReference>
<proteinExistence type="predicted"/>
<dbReference type="InterPro" id="IPR029058">
    <property type="entry name" value="AB_hydrolase_fold"/>
</dbReference>
<evidence type="ECO:0000259" key="1">
    <source>
        <dbReference type="Pfam" id="PF09994"/>
    </source>
</evidence>
<evidence type="ECO:0000313" key="3">
    <source>
        <dbReference type="Proteomes" id="UP001139488"/>
    </source>
</evidence>
<keyword evidence="3" id="KW-1185">Reference proteome</keyword>
<dbReference type="EMBL" id="JAJNNZ010000003">
    <property type="protein sequence ID" value="MCJ2376044.1"/>
    <property type="molecule type" value="Genomic_DNA"/>
</dbReference>
<name>A0A9X2AUM1_9VIBR</name>
<dbReference type="Proteomes" id="UP001139488">
    <property type="component" value="Unassembled WGS sequence"/>
</dbReference>
<dbReference type="PANTHER" id="PTHR33840:SF1">
    <property type="entry name" value="TLE1 PHOSPHOLIPASE DOMAIN-CONTAINING PROTEIN"/>
    <property type="match status" value="1"/>
</dbReference>
<dbReference type="SUPFAM" id="SSF53474">
    <property type="entry name" value="alpha/beta-Hydrolases"/>
    <property type="match status" value="1"/>
</dbReference>
<gene>
    <name evidence="2" type="ORF">LNL84_04275</name>
</gene>
<protein>
    <submittedName>
        <fullName evidence="2">DUF2235 domain-containing protein</fullName>
    </submittedName>
</protein>
<feature type="domain" description="T6SS Phospholipase effector Tle1-like catalytic" evidence="1">
    <location>
        <begin position="3"/>
        <end position="265"/>
    </location>
</feature>
<dbReference type="PANTHER" id="PTHR33840">
    <property type="match status" value="1"/>
</dbReference>
<accession>A0A9X2AUM1</accession>
<evidence type="ECO:0000313" key="2">
    <source>
        <dbReference type="EMBL" id="MCJ2376044.1"/>
    </source>
</evidence>
<comment type="caution">
    <text evidence="2">The sequence shown here is derived from an EMBL/GenBank/DDBJ whole genome shotgun (WGS) entry which is preliminary data.</text>
</comment>
<dbReference type="Pfam" id="PF09994">
    <property type="entry name" value="T6SS_Tle1-like_cat"/>
    <property type="match status" value="1"/>
</dbReference>